<evidence type="ECO:0000256" key="1">
    <source>
        <dbReference type="SAM" id="MobiDB-lite"/>
    </source>
</evidence>
<organism evidence="2">
    <name type="scientific">Solanum chilense</name>
    <name type="common">Tomato</name>
    <name type="synonym">Lycopersicon chilense</name>
    <dbReference type="NCBI Taxonomy" id="4083"/>
    <lineage>
        <taxon>Eukaryota</taxon>
        <taxon>Viridiplantae</taxon>
        <taxon>Streptophyta</taxon>
        <taxon>Embryophyta</taxon>
        <taxon>Tracheophyta</taxon>
        <taxon>Spermatophyta</taxon>
        <taxon>Magnoliopsida</taxon>
        <taxon>eudicotyledons</taxon>
        <taxon>Gunneridae</taxon>
        <taxon>Pentapetalae</taxon>
        <taxon>asterids</taxon>
        <taxon>lamiids</taxon>
        <taxon>Solanales</taxon>
        <taxon>Solanaceae</taxon>
        <taxon>Solanoideae</taxon>
        <taxon>Solaneae</taxon>
        <taxon>Solanum</taxon>
        <taxon>Solanum subgen. Lycopersicon</taxon>
    </lineage>
</organism>
<comment type="caution">
    <text evidence="2">The sequence shown here is derived from an EMBL/GenBank/DDBJ whole genome shotgun (WGS) entry which is preliminary data.</text>
</comment>
<name>A0A6N2ASC0_SOLCI</name>
<proteinExistence type="predicted"/>
<accession>A0A6N2ASC0</accession>
<dbReference type="InterPro" id="IPR021109">
    <property type="entry name" value="Peptidase_aspartic_dom_sf"/>
</dbReference>
<dbReference type="EMBL" id="RXGB01007610">
    <property type="protein sequence ID" value="TMW85276.1"/>
    <property type="molecule type" value="Genomic_DNA"/>
</dbReference>
<dbReference type="AlphaFoldDB" id="A0A6N2ASC0"/>
<dbReference type="Gene3D" id="2.40.70.10">
    <property type="entry name" value="Acid Proteases"/>
    <property type="match status" value="1"/>
</dbReference>
<protein>
    <submittedName>
        <fullName evidence="2">Uncharacterized protein</fullName>
    </submittedName>
</protein>
<sequence>MEALSTTKTMKAEIKALKEGVEAGGSMSPDLDRESRFEPPRSPKIHNSYNSDNKQFRYPEMKNLGLILHEWKEKDAQEQGQDASTTQLGMAGLCGDIIKQMEKSRDFSTEYVDISINGRLSRAMVNIGAESNIMTKTTTESLGLNYVPSNTRIKIVNALIDSRVRGLPRSDHHWHDLSVYPRS</sequence>
<reference evidence="2" key="1">
    <citation type="submission" date="2019-05" db="EMBL/GenBank/DDBJ databases">
        <title>The de novo reference genome and transcriptome assemblies of the wild tomato species Solanum chilense.</title>
        <authorList>
            <person name="Stam R."/>
            <person name="Nosenko T."/>
            <person name="Hoerger A.C."/>
            <person name="Stephan W."/>
            <person name="Seidel M.A."/>
            <person name="Kuhn J.M.M."/>
            <person name="Haberer G."/>
            <person name="Tellier A."/>
        </authorList>
    </citation>
    <scope>NUCLEOTIDE SEQUENCE</scope>
    <source>
        <tissue evidence="2">Mature leaves</tissue>
    </source>
</reference>
<feature type="region of interest" description="Disordered" evidence="1">
    <location>
        <begin position="15"/>
        <end position="54"/>
    </location>
</feature>
<feature type="compositionally biased region" description="Basic and acidic residues" evidence="1">
    <location>
        <begin position="30"/>
        <end position="41"/>
    </location>
</feature>
<evidence type="ECO:0000313" key="2">
    <source>
        <dbReference type="EMBL" id="TMW85276.1"/>
    </source>
</evidence>
<gene>
    <name evidence="2" type="ORF">EJD97_023395</name>
</gene>